<keyword evidence="1" id="KW-0812">Transmembrane</keyword>
<keyword evidence="1" id="KW-0472">Membrane</keyword>
<dbReference type="AlphaFoldDB" id="A0A7W9JJ66"/>
<name>A0A7W9JJ66_9MICC</name>
<gene>
    <name evidence="2" type="ORF">HDA33_001238</name>
</gene>
<organism evidence="2 3">
    <name type="scientific">Micrococcus endophyticus</name>
    <dbReference type="NCBI Taxonomy" id="455343"/>
    <lineage>
        <taxon>Bacteria</taxon>
        <taxon>Bacillati</taxon>
        <taxon>Actinomycetota</taxon>
        <taxon>Actinomycetes</taxon>
        <taxon>Micrococcales</taxon>
        <taxon>Micrococcaceae</taxon>
        <taxon>Micrococcus</taxon>
    </lineage>
</organism>
<evidence type="ECO:0000313" key="3">
    <source>
        <dbReference type="Proteomes" id="UP000567246"/>
    </source>
</evidence>
<comment type="caution">
    <text evidence="2">The sequence shown here is derived from an EMBL/GenBank/DDBJ whole genome shotgun (WGS) entry which is preliminary data.</text>
</comment>
<keyword evidence="1" id="KW-1133">Transmembrane helix</keyword>
<accession>A0A7W9JJ66</accession>
<dbReference type="RefSeq" id="WP_184171920.1">
    <property type="nucleotide sequence ID" value="NZ_BAABAG010000007.1"/>
</dbReference>
<sequence>MSNLIHAATTVAAGVPDIAPSFNGPWMPTIENIAGLALGTFLVILVIAVGIGVLVWIFGKLSSNGRAQDVGISFVVLGIVAAALIAGAASLIGWGAGLPLF</sequence>
<dbReference type="Proteomes" id="UP000567246">
    <property type="component" value="Unassembled WGS sequence"/>
</dbReference>
<evidence type="ECO:0000256" key="1">
    <source>
        <dbReference type="SAM" id="Phobius"/>
    </source>
</evidence>
<dbReference type="EMBL" id="JACHMW010000001">
    <property type="protein sequence ID" value="MBB5848674.1"/>
    <property type="molecule type" value="Genomic_DNA"/>
</dbReference>
<proteinExistence type="predicted"/>
<keyword evidence="3" id="KW-1185">Reference proteome</keyword>
<feature type="transmembrane region" description="Helical" evidence="1">
    <location>
        <begin position="33"/>
        <end position="58"/>
    </location>
</feature>
<evidence type="ECO:0000313" key="2">
    <source>
        <dbReference type="EMBL" id="MBB5848674.1"/>
    </source>
</evidence>
<protein>
    <submittedName>
        <fullName evidence="2">Putative membrane protein</fullName>
    </submittedName>
</protein>
<feature type="transmembrane region" description="Helical" evidence="1">
    <location>
        <begin position="70"/>
        <end position="96"/>
    </location>
</feature>
<reference evidence="2 3" key="1">
    <citation type="submission" date="2020-08" db="EMBL/GenBank/DDBJ databases">
        <title>Sequencing the genomes of 1000 actinobacteria strains.</title>
        <authorList>
            <person name="Klenk H.-P."/>
        </authorList>
    </citation>
    <scope>NUCLEOTIDE SEQUENCE [LARGE SCALE GENOMIC DNA]</scope>
    <source>
        <strain evidence="2 3">DSM 17945</strain>
    </source>
</reference>